<evidence type="ECO:0000256" key="2">
    <source>
        <dbReference type="ARBA" id="ARBA00022771"/>
    </source>
</evidence>
<comment type="caution">
    <text evidence="9">The sequence shown here is derived from an EMBL/GenBank/DDBJ whole genome shotgun (WGS) entry which is preliminary data.</text>
</comment>
<feature type="region of interest" description="Disordered" evidence="5">
    <location>
        <begin position="1549"/>
        <end position="1574"/>
    </location>
</feature>
<protein>
    <submittedName>
        <fullName evidence="9">Uncharacterized protein</fullName>
    </submittedName>
</protein>
<keyword evidence="10" id="KW-1185">Reference proteome</keyword>
<dbReference type="EMBL" id="CAJPWZ010001029">
    <property type="protein sequence ID" value="CAG2205710.1"/>
    <property type="molecule type" value="Genomic_DNA"/>
</dbReference>
<dbReference type="SUPFAM" id="SSF57903">
    <property type="entry name" value="FYVE/PHD zinc finger"/>
    <property type="match status" value="1"/>
</dbReference>
<dbReference type="PANTHER" id="PTHR46500:SF1">
    <property type="entry name" value="CILIA- AND FLAGELLA-ASSOCIATED PROTEIN 221"/>
    <property type="match status" value="1"/>
</dbReference>
<dbReference type="Gene3D" id="3.60.10.10">
    <property type="entry name" value="Endonuclease/exonuclease/phosphatase"/>
    <property type="match status" value="1"/>
</dbReference>
<feature type="domain" description="FYVE-type" evidence="8">
    <location>
        <begin position="26"/>
        <end position="88"/>
    </location>
</feature>
<keyword evidence="2 4" id="KW-0863">Zinc-finger</keyword>
<dbReference type="Pfam" id="PF24771">
    <property type="entry name" value="Ig_CFAP74_1st"/>
    <property type="match status" value="1"/>
</dbReference>
<dbReference type="PROSITE" id="PS50089">
    <property type="entry name" value="ZF_RING_2"/>
    <property type="match status" value="1"/>
</dbReference>
<dbReference type="Gene3D" id="2.60.40.10">
    <property type="entry name" value="Immunoglobulins"/>
    <property type="match status" value="2"/>
</dbReference>
<dbReference type="CDD" id="cd00065">
    <property type="entry name" value="FYVE_like_SF"/>
    <property type="match status" value="1"/>
</dbReference>
<dbReference type="PROSITE" id="PS50178">
    <property type="entry name" value="ZF_FYVE"/>
    <property type="match status" value="1"/>
</dbReference>
<accession>A0A8S3RH22</accession>
<evidence type="ECO:0000256" key="3">
    <source>
        <dbReference type="ARBA" id="ARBA00022833"/>
    </source>
</evidence>
<evidence type="ECO:0000259" key="8">
    <source>
        <dbReference type="PROSITE" id="PS50178"/>
    </source>
</evidence>
<evidence type="ECO:0000259" key="6">
    <source>
        <dbReference type="PROSITE" id="PS50016"/>
    </source>
</evidence>
<dbReference type="InterPro" id="IPR019787">
    <property type="entry name" value="Znf_PHD-finger"/>
</dbReference>
<feature type="domain" description="PHD-type" evidence="6">
    <location>
        <begin position="29"/>
        <end position="86"/>
    </location>
</feature>
<dbReference type="SUPFAM" id="SSF56219">
    <property type="entry name" value="DNase I-like"/>
    <property type="match status" value="1"/>
</dbReference>
<proteinExistence type="predicted"/>
<dbReference type="Pfam" id="PF14529">
    <property type="entry name" value="Exo_endo_phos_2"/>
    <property type="match status" value="1"/>
</dbReference>
<dbReference type="PROSITE" id="PS50016">
    <property type="entry name" value="ZF_PHD_2"/>
    <property type="match status" value="1"/>
</dbReference>
<dbReference type="GO" id="GO:0097729">
    <property type="term" value="C:9+2 motile cilium"/>
    <property type="evidence" value="ECO:0007669"/>
    <property type="project" value="TreeGrafter"/>
</dbReference>
<sequence>MSLAGKKNNIATRSQKNSTSSMSNNENEVWKCNICKNSFTENTDKIVQCEYCSECFCSKCLSLSKNEYDTFKNPSLHWFCPNCEEKVMKNLKSDREIEVRCAEFMQKMEGRLVNLETEMKSKVNTEQVNDIVKSLIGTCGTGNEAVSVDIEKSVEMKLSEIRDSSSREKNIIIHGVKESTEKLLLICVYTNADSFINKFDEFKTRFINEESDPDIIIITEVLPKNSRYRILKAELSIDGYDIFPENFPTNSVRGIIIYVKQELQAVEIDIEHEFKEYVCLKINLVNNDKLLVGCIYKSPSSSEEQHKALNDLLVKISKLEDSYSHVLLTGDFNFPDINWETWSAKDNISTNFLECIRDCYYQQMVDKPTRYRINQEPSLLDLILVNDKNFIQNIEYQDPIGHSDHNVLVFNFKCYLTYENSKSVKFNYFKANYDKLKDHMNVNWEELLANKDTEDMVSMFMDKLSDAMNLHIPKKHISKKKFKTPLSAEARLSIRKKHRAWEKYRINKDNDSYRGKEKPEKSIAESAKTNCKNFWSYVNAKRKSKSGVSELHVKRDGNNFIASTDTEKAEVLAEFFTSVFTVEDDDDDTFIENIPYVEESSNDNFNIKEINKLLKNLNTSKSPGPDQVHPKVLFELADIIDTPLTMIFNSSFKTGTVPKDWKIGQITALFKKGDKKLASNYRPVSLTSIICKLMEKLIRKKIVDHMNRYNLFSDRQFGFIGGRSTSLQLLKVLDHWTSILDRGGSIDAVYTDFMKAFDKNAISELNDEGRFGPLKGFQNDGSDGLLIDTMELVEPKRSKTVPNHLLETKIYSKVAQNAMVIAKPAVVHFGGFEADKKHVQKLSIVNASTDVIRMHIIPPQTKYFYIKYKKSERLVPGLTIDCTIEFTPDEWRYYYDCIRINCPGEQNLVIPIHAYPVMSTKEFPTNFTFPNVPVGHRMTQIFPLRCDAPIDFEFQLAYLQPHPAFTVDPMNGIIPAQGEADVAVTFAPFEFQTALMKIQLTISQFNSKPIVCQFTGSSVPGLLRDLSLRDYDHEVSEQNILDPRCVTPLERSRSKKKIRESKDEESFKSQEIEYGGVRFPPNLETPYAVAQVLNQEPGKLRAKDLRETVLAKSKPDKSKKATRQMKEALFEHNVRQNVYEERQNQLRWQVKLGDDQITNDARASVLAARGEAWDEYVYKRRGDPVEEDEFIRTGTKCTLRRTFRDSSELAPEEALFDTYTNDLWAVRHRALSKFAQAARKVIIRSRADVKLKSLAMLVTEWKDKKFINSAVSNDQQDKMDEDAKKELIPTTLTMAYEKIHKFTFPTYVPPNVKDDMAPDALGKVPFKPTEVVVKTKVPYFGLKVPQTYRLMGYDIHESHTSASGYVAPKLARPLKTGAEDEVITLSAYQADTAAPRVVDVTEDGPVTLPEGTEDFTKPDVVIQSHPQPVALTPPKALFHPIEYPPLHIFNPAPGLQVFQAPAPYAEVDPDFHLCPLPRYIRKDYATNQHAATQRKYLDREDVVRGVMTWKKFPSQGLTSLSNTPTLTNVWVPRWDDQFDDDLLPRDVPDLLDSLPDEDKQNILDEEEEEGRTTSRLDVTLTPEMVTAQFSLIDMSTPTDEKTSHYGNKLPTTNIPVSAYGPVPREKREEEIEFFMMKKYNKLGGKIQTKTTQLDNLITDPKLVLK</sequence>
<dbReference type="InterPro" id="IPR001965">
    <property type="entry name" value="Znf_PHD"/>
</dbReference>
<dbReference type="PANTHER" id="PTHR46500">
    <property type="entry name" value="CILIA- AND FLAGELLA-ASSOCIATED PROTEIN 221"/>
    <property type="match status" value="1"/>
</dbReference>
<dbReference type="InterPro" id="IPR001841">
    <property type="entry name" value="Znf_RING"/>
</dbReference>
<dbReference type="InterPro" id="IPR013783">
    <property type="entry name" value="Ig-like_fold"/>
</dbReference>
<dbReference type="GO" id="GO:0003341">
    <property type="term" value="P:cilium movement"/>
    <property type="evidence" value="ECO:0007669"/>
    <property type="project" value="InterPro"/>
</dbReference>
<dbReference type="Proteomes" id="UP000683360">
    <property type="component" value="Unassembled WGS sequence"/>
</dbReference>
<keyword evidence="3" id="KW-0862">Zinc</keyword>
<evidence type="ECO:0000313" key="10">
    <source>
        <dbReference type="Proteomes" id="UP000683360"/>
    </source>
</evidence>
<dbReference type="Gene3D" id="3.30.40.10">
    <property type="entry name" value="Zinc/RING finger domain, C3HC4 (zinc finger)"/>
    <property type="match status" value="1"/>
</dbReference>
<dbReference type="InterPro" id="IPR011011">
    <property type="entry name" value="Znf_FYVE_PHD"/>
</dbReference>
<feature type="region of interest" description="Disordered" evidence="5">
    <location>
        <begin position="1"/>
        <end position="24"/>
    </location>
</feature>
<evidence type="ECO:0000256" key="5">
    <source>
        <dbReference type="SAM" id="MobiDB-lite"/>
    </source>
</evidence>
<dbReference type="Pfam" id="PF22067">
    <property type="entry name" value="Cep192_D3"/>
    <property type="match status" value="1"/>
</dbReference>
<dbReference type="InterPro" id="IPR017455">
    <property type="entry name" value="Znf_FYVE-rel"/>
</dbReference>
<gene>
    <name evidence="9" type="ORF">MEDL_20172</name>
</gene>
<evidence type="ECO:0000256" key="4">
    <source>
        <dbReference type="PROSITE-ProRule" id="PRU00175"/>
    </source>
</evidence>
<dbReference type="SMART" id="SM00249">
    <property type="entry name" value="PHD"/>
    <property type="match status" value="1"/>
</dbReference>
<evidence type="ECO:0000313" key="9">
    <source>
        <dbReference type="EMBL" id="CAG2205710.1"/>
    </source>
</evidence>
<evidence type="ECO:0000259" key="7">
    <source>
        <dbReference type="PROSITE" id="PS50089"/>
    </source>
</evidence>
<reference evidence="9" key="1">
    <citation type="submission" date="2021-03" db="EMBL/GenBank/DDBJ databases">
        <authorList>
            <person name="Bekaert M."/>
        </authorList>
    </citation>
    <scope>NUCLEOTIDE SEQUENCE</scope>
</reference>
<dbReference type="InterPro" id="IPR036691">
    <property type="entry name" value="Endo/exonu/phosph_ase_sf"/>
</dbReference>
<dbReference type="GO" id="GO:0008270">
    <property type="term" value="F:zinc ion binding"/>
    <property type="evidence" value="ECO:0007669"/>
    <property type="project" value="UniProtKB-KW"/>
</dbReference>
<dbReference type="InterPro" id="IPR013083">
    <property type="entry name" value="Znf_RING/FYVE/PHD"/>
</dbReference>
<dbReference type="GO" id="GO:0003824">
    <property type="term" value="F:catalytic activity"/>
    <property type="evidence" value="ECO:0007669"/>
    <property type="project" value="InterPro"/>
</dbReference>
<feature type="domain" description="RING-type" evidence="7">
    <location>
        <begin position="32"/>
        <end position="84"/>
    </location>
</feature>
<dbReference type="GO" id="GO:0044458">
    <property type="term" value="P:motile cilium assembly"/>
    <property type="evidence" value="ECO:0007669"/>
    <property type="project" value="TreeGrafter"/>
</dbReference>
<dbReference type="OrthoDB" id="5538672at2759"/>
<organism evidence="9 10">
    <name type="scientific">Mytilus edulis</name>
    <name type="common">Blue mussel</name>
    <dbReference type="NCBI Taxonomy" id="6550"/>
    <lineage>
        <taxon>Eukaryota</taxon>
        <taxon>Metazoa</taxon>
        <taxon>Spiralia</taxon>
        <taxon>Lophotrochozoa</taxon>
        <taxon>Mollusca</taxon>
        <taxon>Bivalvia</taxon>
        <taxon>Autobranchia</taxon>
        <taxon>Pteriomorphia</taxon>
        <taxon>Mytilida</taxon>
        <taxon>Mytiloidea</taxon>
        <taxon>Mytilidae</taxon>
        <taxon>Mytilinae</taxon>
        <taxon>Mytilus</taxon>
    </lineage>
</organism>
<keyword evidence="1" id="KW-0479">Metal-binding</keyword>
<dbReference type="InterPro" id="IPR005135">
    <property type="entry name" value="Endo/exonuclease/phosphatase"/>
</dbReference>
<dbReference type="InterPro" id="IPR029676">
    <property type="entry name" value="CFAP221"/>
</dbReference>
<dbReference type="InterPro" id="IPR054089">
    <property type="entry name" value="Cep192-like_D3"/>
</dbReference>
<evidence type="ECO:0000256" key="1">
    <source>
        <dbReference type="ARBA" id="ARBA00022723"/>
    </source>
</evidence>
<name>A0A8S3RH22_MYTED</name>